<keyword evidence="3" id="KW-1185">Reference proteome</keyword>
<name>V3ZEP4_LOTGI</name>
<dbReference type="HOGENOM" id="CLU_829735_0_0_1"/>
<dbReference type="CTD" id="20241252"/>
<accession>V3ZEP4</accession>
<dbReference type="PANTHER" id="PTHR46704">
    <property type="entry name" value="CXC DOMAIN-CONTAINING PROTEIN-RELATED"/>
    <property type="match status" value="1"/>
</dbReference>
<dbReference type="KEGG" id="lgi:LOTGIDRAFT_169887"/>
<dbReference type="OrthoDB" id="6156427at2759"/>
<organism evidence="2 3">
    <name type="scientific">Lottia gigantea</name>
    <name type="common">Giant owl limpet</name>
    <dbReference type="NCBI Taxonomy" id="225164"/>
    <lineage>
        <taxon>Eukaryota</taxon>
        <taxon>Metazoa</taxon>
        <taxon>Spiralia</taxon>
        <taxon>Lophotrochozoa</taxon>
        <taxon>Mollusca</taxon>
        <taxon>Gastropoda</taxon>
        <taxon>Patellogastropoda</taxon>
        <taxon>Lottioidea</taxon>
        <taxon>Lottiidae</taxon>
        <taxon>Lottia</taxon>
    </lineage>
</organism>
<evidence type="ECO:0000313" key="3">
    <source>
        <dbReference type="Proteomes" id="UP000030746"/>
    </source>
</evidence>
<dbReference type="GeneID" id="20241252"/>
<sequence>MTSFIAAIGHLMINSGLSEVLCQVYGENAVLKMMNGKSYARTIRGLFSVDTCLNAMLLSRCRNLNLTDTVCDIELDQDLKDTMLLLDKLLKGDIHVNEITAADGLRKIATDLNKEKSLLNHKTSDLWLQMMSMIESGRLFFRSEGKNSRYKWDIGTLRNGLGEEMCEILPLLHVLTGCNTVSRIFEIGKGMVLKKAVKSEYFRNICKLFLKRDSTKAEVMAAGETVLVAVYGGLKYETLNELRYRKFREKVYTSNSQVTIECLPPTSDSAKYHVMRVYHQVQCWKDNHLSSNEWGWTLLHQRYKAIKMKLPPAPDSLLQMIRCSCKGDVHVKRMD</sequence>
<evidence type="ECO:0000313" key="2">
    <source>
        <dbReference type="EMBL" id="ESO82567.1"/>
    </source>
</evidence>
<gene>
    <name evidence="2" type="ORF">LOTGIDRAFT_169887</name>
</gene>
<feature type="chain" id="PRO_5004715819" evidence="1">
    <location>
        <begin position="19"/>
        <end position="335"/>
    </location>
</feature>
<dbReference type="Proteomes" id="UP000030746">
    <property type="component" value="Unassembled WGS sequence"/>
</dbReference>
<protein>
    <submittedName>
        <fullName evidence="2">Uncharacterized protein</fullName>
    </submittedName>
</protein>
<proteinExistence type="predicted"/>
<dbReference type="AlphaFoldDB" id="V3ZEP4"/>
<keyword evidence="1" id="KW-0732">Signal</keyword>
<dbReference type="EMBL" id="KB203855">
    <property type="protein sequence ID" value="ESO82567.1"/>
    <property type="molecule type" value="Genomic_DNA"/>
</dbReference>
<reference evidence="2 3" key="1">
    <citation type="journal article" date="2013" name="Nature">
        <title>Insights into bilaterian evolution from three spiralian genomes.</title>
        <authorList>
            <person name="Simakov O."/>
            <person name="Marletaz F."/>
            <person name="Cho S.J."/>
            <person name="Edsinger-Gonzales E."/>
            <person name="Havlak P."/>
            <person name="Hellsten U."/>
            <person name="Kuo D.H."/>
            <person name="Larsson T."/>
            <person name="Lv J."/>
            <person name="Arendt D."/>
            <person name="Savage R."/>
            <person name="Osoegawa K."/>
            <person name="de Jong P."/>
            <person name="Grimwood J."/>
            <person name="Chapman J.A."/>
            <person name="Shapiro H."/>
            <person name="Aerts A."/>
            <person name="Otillar R.P."/>
            <person name="Terry A.Y."/>
            <person name="Boore J.L."/>
            <person name="Grigoriev I.V."/>
            <person name="Lindberg D.R."/>
            <person name="Seaver E.C."/>
            <person name="Weisblat D.A."/>
            <person name="Putnam N.H."/>
            <person name="Rokhsar D.S."/>
        </authorList>
    </citation>
    <scope>NUCLEOTIDE SEQUENCE [LARGE SCALE GENOMIC DNA]</scope>
</reference>
<dbReference type="PANTHER" id="PTHR46704:SF1">
    <property type="entry name" value="TELOMERE LENGTH REGULATION PROTEIN TEL2 HOMOLOG"/>
    <property type="match status" value="1"/>
</dbReference>
<dbReference type="RefSeq" id="XP_009066756.1">
    <property type="nucleotide sequence ID" value="XM_009068508.1"/>
</dbReference>
<feature type="signal peptide" evidence="1">
    <location>
        <begin position="1"/>
        <end position="18"/>
    </location>
</feature>
<evidence type="ECO:0000256" key="1">
    <source>
        <dbReference type="SAM" id="SignalP"/>
    </source>
</evidence>